<sequence length="341" mass="36211">MPKLPRQPSKRKMKAADPEHPRNQLPTVAGSTASTTAAAPSTNASAVPNSISDQNYSHNENSVPDSNELMHHFSMANAFSLPAAAVPHPRPLQQNSMVSNLPAAPNAFACPWAAPPAVRLQYPVSTAAEMQPHSVAPLAVPAVNHGHARDQVAVALSAATRTAHALTEQLQAASFGVEAALQPVLEKALLSAKQVAEDLQTVARRRPSTRVPEALQGRACSERTHSHPDHETLAASQSQTVVVAGSCSGHSQITPLRPAQQYDPNSDIIPPPKLARTENLPSTYSDSASSKNSSLSLQSPHLPYPTPTPFGSAFEQKCDTSTNEDSFVQLTPLTGRPFQNT</sequence>
<feature type="compositionally biased region" description="Basic and acidic residues" evidence="1">
    <location>
        <begin position="220"/>
        <end position="231"/>
    </location>
</feature>
<evidence type="ECO:0000313" key="2">
    <source>
        <dbReference type="EMBL" id="VDN32620.1"/>
    </source>
</evidence>
<feature type="region of interest" description="Disordered" evidence="1">
    <location>
        <begin position="252"/>
        <end position="326"/>
    </location>
</feature>
<proteinExistence type="predicted"/>
<feature type="compositionally biased region" description="Low complexity" evidence="1">
    <location>
        <begin position="27"/>
        <end position="50"/>
    </location>
</feature>
<evidence type="ECO:0000313" key="3">
    <source>
        <dbReference type="Proteomes" id="UP000271098"/>
    </source>
</evidence>
<feature type="region of interest" description="Disordered" evidence="1">
    <location>
        <begin position="1"/>
        <end position="66"/>
    </location>
</feature>
<accession>A0A183ED29</accession>
<dbReference type="AlphaFoldDB" id="A0A183ED29"/>
<feature type="compositionally biased region" description="Low complexity" evidence="1">
    <location>
        <begin position="282"/>
        <end position="299"/>
    </location>
</feature>
<gene>
    <name evidence="2" type="ORF">GPUH_LOCUS18871</name>
</gene>
<name>A0A183ED29_9BILA</name>
<dbReference type="WBParaSite" id="GPUH_0001889501-mRNA-1">
    <property type="protein sequence ID" value="GPUH_0001889501-mRNA-1"/>
    <property type="gene ID" value="GPUH_0001889501"/>
</dbReference>
<evidence type="ECO:0000256" key="1">
    <source>
        <dbReference type="SAM" id="MobiDB-lite"/>
    </source>
</evidence>
<protein>
    <submittedName>
        <fullName evidence="2 4">Uncharacterized protein</fullName>
    </submittedName>
</protein>
<feature type="region of interest" description="Disordered" evidence="1">
    <location>
        <begin position="203"/>
        <end position="231"/>
    </location>
</feature>
<dbReference type="EMBL" id="UYRT01087500">
    <property type="protein sequence ID" value="VDN32620.1"/>
    <property type="molecule type" value="Genomic_DNA"/>
</dbReference>
<keyword evidence="3" id="KW-1185">Reference proteome</keyword>
<reference evidence="4" key="1">
    <citation type="submission" date="2016-06" db="UniProtKB">
        <authorList>
            <consortium name="WormBaseParasite"/>
        </authorList>
    </citation>
    <scope>IDENTIFICATION</scope>
</reference>
<feature type="compositionally biased region" description="Polar residues" evidence="1">
    <location>
        <begin position="51"/>
        <end position="65"/>
    </location>
</feature>
<organism evidence="4">
    <name type="scientific">Gongylonema pulchrum</name>
    <dbReference type="NCBI Taxonomy" id="637853"/>
    <lineage>
        <taxon>Eukaryota</taxon>
        <taxon>Metazoa</taxon>
        <taxon>Ecdysozoa</taxon>
        <taxon>Nematoda</taxon>
        <taxon>Chromadorea</taxon>
        <taxon>Rhabditida</taxon>
        <taxon>Spirurina</taxon>
        <taxon>Spiruromorpha</taxon>
        <taxon>Spiruroidea</taxon>
        <taxon>Gongylonematidae</taxon>
        <taxon>Gongylonema</taxon>
    </lineage>
</organism>
<evidence type="ECO:0000313" key="4">
    <source>
        <dbReference type="WBParaSite" id="GPUH_0001889501-mRNA-1"/>
    </source>
</evidence>
<reference evidence="2 3" key="2">
    <citation type="submission" date="2018-11" db="EMBL/GenBank/DDBJ databases">
        <authorList>
            <consortium name="Pathogen Informatics"/>
        </authorList>
    </citation>
    <scope>NUCLEOTIDE SEQUENCE [LARGE SCALE GENOMIC DNA]</scope>
</reference>
<dbReference type="Proteomes" id="UP000271098">
    <property type="component" value="Unassembled WGS sequence"/>
</dbReference>